<dbReference type="Gene3D" id="3.30.460.10">
    <property type="entry name" value="Beta Polymerase, domain 2"/>
    <property type="match status" value="1"/>
</dbReference>
<evidence type="ECO:0000313" key="3">
    <source>
        <dbReference type="EMBL" id="TQR33619.1"/>
    </source>
</evidence>
<protein>
    <recommendedName>
        <fullName evidence="5">Nucleotidyltransferase</fullName>
    </recommendedName>
</protein>
<dbReference type="Pfam" id="PF18144">
    <property type="entry name" value="SMODS"/>
    <property type="match status" value="1"/>
</dbReference>
<dbReference type="OrthoDB" id="1550485at2"/>
<evidence type="ECO:0000256" key="1">
    <source>
        <dbReference type="SAM" id="Coils"/>
    </source>
</evidence>
<name>A0A544UK79_LYSSH</name>
<dbReference type="Proteomes" id="UP000317944">
    <property type="component" value="Unassembled WGS sequence"/>
</dbReference>
<keyword evidence="1" id="KW-0175">Coiled coil</keyword>
<dbReference type="RefSeq" id="WP_142508877.1">
    <property type="nucleotide sequence ID" value="NZ_SADV01000007.1"/>
</dbReference>
<dbReference type="EMBL" id="SADV01000007">
    <property type="protein sequence ID" value="TQR33619.1"/>
    <property type="molecule type" value="Genomic_DNA"/>
</dbReference>
<evidence type="ECO:0000313" key="4">
    <source>
        <dbReference type="Proteomes" id="UP000317944"/>
    </source>
</evidence>
<evidence type="ECO:0008006" key="5">
    <source>
        <dbReference type="Google" id="ProtNLM"/>
    </source>
</evidence>
<dbReference type="InterPro" id="IPR043519">
    <property type="entry name" value="NT_sf"/>
</dbReference>
<comment type="caution">
    <text evidence="3">The sequence shown here is derived from an EMBL/GenBank/DDBJ whole genome shotgun (WGS) entry which is preliminary data.</text>
</comment>
<evidence type="ECO:0000256" key="2">
    <source>
        <dbReference type="SAM" id="MobiDB-lite"/>
    </source>
</evidence>
<sequence>MTANEYLEQLLEEYKILDEEKENIKAKRDEIEEKLRSHFSDKISTVKYSGSISKKTAISASKDIDIALHFKKGSFTTLKEMYDEVYDLLNEHYIGVQKQNVSIGLPLDNVDVVPGRRIEEGSNNDVNLYRKDTESSIKTNLETHKDHIKNSNCRKIIRLLKIWKYKHSIKFKSFALELLVIKALDGFEGTSLSAKTKKVLEYIEENVETVRLIDPANSNNIVSDVIDSFRKSMIKSTASNSLDHLKKIAEGTETELSAWKKVFNDYSSTTDSTNSYSLNTVSARATSDWGEQPERRHGED</sequence>
<dbReference type="SUPFAM" id="SSF81301">
    <property type="entry name" value="Nucleotidyltransferase"/>
    <property type="match status" value="1"/>
</dbReference>
<feature type="region of interest" description="Disordered" evidence="2">
    <location>
        <begin position="268"/>
        <end position="300"/>
    </location>
</feature>
<accession>A0A544UK79</accession>
<dbReference type="AlphaFoldDB" id="A0A544UK79"/>
<reference evidence="3 4" key="1">
    <citation type="submission" date="2018-03" db="EMBL/GenBank/DDBJ databases">
        <title>Aerobic endospore-forming bacteria genome sequencing and assembly.</title>
        <authorList>
            <person name="Cavalcante D.A."/>
            <person name="Driks A."/>
            <person name="Putonti C."/>
            <person name="De-Souza M.T."/>
        </authorList>
    </citation>
    <scope>NUCLEOTIDE SEQUENCE [LARGE SCALE GENOMIC DNA]</scope>
    <source>
        <strain evidence="3 4">SDF0037</strain>
    </source>
</reference>
<gene>
    <name evidence="3" type="ORF">C7Y47_11305</name>
</gene>
<organism evidence="3 4">
    <name type="scientific">Lysinibacillus sphaericus</name>
    <name type="common">Bacillus sphaericus</name>
    <dbReference type="NCBI Taxonomy" id="1421"/>
    <lineage>
        <taxon>Bacteria</taxon>
        <taxon>Bacillati</taxon>
        <taxon>Bacillota</taxon>
        <taxon>Bacilli</taxon>
        <taxon>Bacillales</taxon>
        <taxon>Bacillaceae</taxon>
        <taxon>Lysinibacillus</taxon>
    </lineage>
</organism>
<feature type="compositionally biased region" description="Low complexity" evidence="2">
    <location>
        <begin position="268"/>
        <end position="277"/>
    </location>
</feature>
<feature type="coiled-coil region" evidence="1">
    <location>
        <begin position="7"/>
        <end position="41"/>
    </location>
</feature>
<proteinExistence type="predicted"/>